<dbReference type="EMBL" id="PFLF01000095">
    <property type="protein sequence ID" value="PIY68710.1"/>
    <property type="molecule type" value="Genomic_DNA"/>
</dbReference>
<dbReference type="PANTHER" id="PTHR40393">
    <property type="entry name" value="LYSINE BIOSYNTHESIS PROTEIN-RELATED-RELATED"/>
    <property type="match status" value="1"/>
</dbReference>
<evidence type="ECO:0000313" key="2">
    <source>
        <dbReference type="Proteomes" id="UP000230108"/>
    </source>
</evidence>
<dbReference type="PANTHER" id="PTHR40393:SF1">
    <property type="entry name" value="LYSINE BIOSYNTHESIS PROTEIN-RELATED"/>
    <property type="match status" value="1"/>
</dbReference>
<proteinExistence type="predicted"/>
<accession>A0A2M7QCV9</accession>
<name>A0A2M7QCV9_9BACT</name>
<comment type="caution">
    <text evidence="1">The sequence shown here is derived from an EMBL/GenBank/DDBJ whole genome shotgun (WGS) entry which is preliminary data.</text>
</comment>
<protein>
    <submittedName>
        <fullName evidence="1">Lysine biosynthesis protein LysW</fullName>
    </submittedName>
</protein>
<dbReference type="Gene3D" id="2.20.28.160">
    <property type="match status" value="1"/>
</dbReference>
<gene>
    <name evidence="1" type="ORF">COY90_04455</name>
</gene>
<dbReference type="Pfam" id="PF21344">
    <property type="entry name" value="Zn_ribbon_LysW"/>
    <property type="match status" value="1"/>
</dbReference>
<evidence type="ECO:0000313" key="1">
    <source>
        <dbReference type="EMBL" id="PIY68710.1"/>
    </source>
</evidence>
<dbReference type="Proteomes" id="UP000230108">
    <property type="component" value="Unassembled WGS sequence"/>
</dbReference>
<organism evidence="1 2">
    <name type="scientific">Candidatus Roizmanbacteria bacterium CG_4_10_14_0_8_um_filter_39_9</name>
    <dbReference type="NCBI Taxonomy" id="1974829"/>
    <lineage>
        <taxon>Bacteria</taxon>
        <taxon>Candidatus Roizmaniibacteriota</taxon>
    </lineage>
</organism>
<reference evidence="2" key="1">
    <citation type="submission" date="2017-09" db="EMBL/GenBank/DDBJ databases">
        <title>Depth-based differentiation of microbial function through sediment-hosted aquifers and enrichment of novel symbionts in the deep terrestrial subsurface.</title>
        <authorList>
            <person name="Probst A.J."/>
            <person name="Ladd B."/>
            <person name="Jarett J.K."/>
            <person name="Geller-Mcgrath D.E."/>
            <person name="Sieber C.M.K."/>
            <person name="Emerson J.B."/>
            <person name="Anantharaman K."/>
            <person name="Thomas B.C."/>
            <person name="Malmstrom R."/>
            <person name="Stieglmeier M."/>
            <person name="Klingl A."/>
            <person name="Woyke T."/>
            <person name="Ryan C.M."/>
            <person name="Banfield J.F."/>
        </authorList>
    </citation>
    <scope>NUCLEOTIDE SEQUENCE [LARGE SCALE GENOMIC DNA]</scope>
</reference>
<dbReference type="AlphaFoldDB" id="A0A2M7QCV9"/>
<sequence length="58" mass="6376">MIKTTCPICDAEVTLPVNTEESEIISCAECHSKLVVAKIENKTATLQEAPKVEEDWGE</sequence>
<dbReference type="InterPro" id="IPR005906">
    <property type="entry name" value="LysW"/>
</dbReference>